<keyword evidence="2" id="KW-0808">Transferase</keyword>
<dbReference type="eggNOG" id="COG1247">
    <property type="taxonomic scope" value="Bacteria"/>
</dbReference>
<dbReference type="GO" id="GO:0016747">
    <property type="term" value="F:acyltransferase activity, transferring groups other than amino-acyl groups"/>
    <property type="evidence" value="ECO:0007669"/>
    <property type="project" value="InterPro"/>
</dbReference>
<dbReference type="KEGG" id="pna:Pnap_1460"/>
<dbReference type="OrthoDB" id="5459937at2"/>
<dbReference type="RefSeq" id="WP_011800861.1">
    <property type="nucleotide sequence ID" value="NC_008781.1"/>
</dbReference>
<dbReference type="SUPFAM" id="SSF55729">
    <property type="entry name" value="Acyl-CoA N-acyltransferases (Nat)"/>
    <property type="match status" value="1"/>
</dbReference>
<dbReference type="InterPro" id="IPR016181">
    <property type="entry name" value="Acyl_CoA_acyltransferase"/>
</dbReference>
<dbReference type="PANTHER" id="PTHR43072:SF8">
    <property type="entry name" value="ACYLTRANSFERASE FABY-RELATED"/>
    <property type="match status" value="1"/>
</dbReference>
<organism evidence="2 3">
    <name type="scientific">Polaromonas naphthalenivorans (strain CJ2)</name>
    <dbReference type="NCBI Taxonomy" id="365044"/>
    <lineage>
        <taxon>Bacteria</taxon>
        <taxon>Pseudomonadati</taxon>
        <taxon>Pseudomonadota</taxon>
        <taxon>Betaproteobacteria</taxon>
        <taxon>Burkholderiales</taxon>
        <taxon>Comamonadaceae</taxon>
        <taxon>Polaromonas</taxon>
    </lineage>
</organism>
<evidence type="ECO:0000313" key="2">
    <source>
        <dbReference type="EMBL" id="ABM36774.1"/>
    </source>
</evidence>
<dbReference type="AlphaFoldDB" id="A1VM96"/>
<protein>
    <submittedName>
        <fullName evidence="2">GCN5-related N-acetyltransferase</fullName>
    </submittedName>
</protein>
<dbReference type="InterPro" id="IPR000182">
    <property type="entry name" value="GNAT_dom"/>
</dbReference>
<keyword evidence="3" id="KW-1185">Reference proteome</keyword>
<evidence type="ECO:0000313" key="3">
    <source>
        <dbReference type="Proteomes" id="UP000000644"/>
    </source>
</evidence>
<gene>
    <name evidence="2" type="ordered locus">Pnap_1460</name>
</gene>
<name>A1VM96_POLNA</name>
<accession>A1VM96</accession>
<dbReference type="Pfam" id="PF00583">
    <property type="entry name" value="Acetyltransf_1"/>
    <property type="match status" value="1"/>
</dbReference>
<dbReference type="PROSITE" id="PS51186">
    <property type="entry name" value="GNAT"/>
    <property type="match status" value="1"/>
</dbReference>
<proteinExistence type="predicted"/>
<dbReference type="Proteomes" id="UP000000644">
    <property type="component" value="Chromosome"/>
</dbReference>
<dbReference type="HOGENOM" id="CLU_013985_4_2_4"/>
<reference evidence="3" key="1">
    <citation type="journal article" date="2009" name="Environ. Microbiol.">
        <title>The genome of Polaromonas naphthalenivorans strain CJ2, isolated from coal tar-contaminated sediment, reveals physiological and metabolic versatility and evolution through extensive horizontal gene transfer.</title>
        <authorList>
            <person name="Yagi J.M."/>
            <person name="Sims D."/>
            <person name="Brettin T."/>
            <person name="Bruce D."/>
            <person name="Madsen E.L."/>
        </authorList>
    </citation>
    <scope>NUCLEOTIDE SEQUENCE [LARGE SCALE GENOMIC DNA]</scope>
    <source>
        <strain evidence="3">CJ2</strain>
    </source>
</reference>
<sequence length="178" mass="19264">MPLIRPSRDEDIRAITAIYAHHVLHGTGTFETEPPGTSDMAARRADVQSKGLPYLVAEQDGKILGFAYGNWFKPRPAYRYSVEDSIYLAPDLQRKGLGRALLAELLARCEAAGIRKVMAIVGDSANAGSVGVHLALGFRQVGIIESCGWKFGAWRDIVIMQKTLGPGDTEPPSEPSAS</sequence>
<dbReference type="Gene3D" id="3.40.630.30">
    <property type="match status" value="1"/>
</dbReference>
<dbReference type="PANTHER" id="PTHR43072">
    <property type="entry name" value="N-ACETYLTRANSFERASE"/>
    <property type="match status" value="1"/>
</dbReference>
<evidence type="ECO:0000259" key="1">
    <source>
        <dbReference type="PROSITE" id="PS51186"/>
    </source>
</evidence>
<dbReference type="EMBL" id="CP000529">
    <property type="protein sequence ID" value="ABM36774.1"/>
    <property type="molecule type" value="Genomic_DNA"/>
</dbReference>
<dbReference type="STRING" id="365044.Pnap_1460"/>
<feature type="domain" description="N-acetyltransferase" evidence="1">
    <location>
        <begin position="2"/>
        <end position="165"/>
    </location>
</feature>
<dbReference type="CDD" id="cd04301">
    <property type="entry name" value="NAT_SF"/>
    <property type="match status" value="1"/>
</dbReference>